<proteinExistence type="inferred from homology"/>
<evidence type="ECO:0000256" key="1">
    <source>
        <dbReference type="ARBA" id="ARBA00007362"/>
    </source>
</evidence>
<keyword evidence="2" id="KW-0472">Membrane</keyword>
<keyword evidence="2" id="KW-1133">Transmembrane helix</keyword>
<reference evidence="4 5" key="1">
    <citation type="journal article" date="2018" name="Int. J. Syst. Evol. Microbiol.">
        <title>Bifidobacterium callitrichidarum sp. nov. from the faeces of the emperor tamarin (Saguinus imperator).</title>
        <authorList>
            <person name="Modesto M."/>
            <person name="Michelini S."/>
            <person name="Sansosti M.C."/>
            <person name="De Filippo C."/>
            <person name="Cavalieri D."/>
            <person name="Qvirist L."/>
            <person name="Andlid T."/>
            <person name="Spiezio C."/>
            <person name="Sandri C."/>
            <person name="Pascarelli S."/>
            <person name="Sgorbati B."/>
            <person name="Mattarelli P."/>
        </authorList>
    </citation>
    <scope>NUCLEOTIDE SEQUENCE [LARGE SCALE GENOMIC DNA]</scope>
    <source>
        <strain evidence="4 5">TRI 5</strain>
    </source>
</reference>
<evidence type="ECO:0000313" key="5">
    <source>
        <dbReference type="Proteomes" id="UP000245876"/>
    </source>
</evidence>
<feature type="transmembrane region" description="Helical" evidence="2">
    <location>
        <begin position="195"/>
        <end position="216"/>
    </location>
</feature>
<feature type="domain" description="EamA" evidence="3">
    <location>
        <begin position="55"/>
        <end position="189"/>
    </location>
</feature>
<evidence type="ECO:0000259" key="3">
    <source>
        <dbReference type="Pfam" id="PF00892"/>
    </source>
</evidence>
<feature type="transmembrane region" description="Helical" evidence="2">
    <location>
        <begin position="82"/>
        <end position="99"/>
    </location>
</feature>
<keyword evidence="2" id="KW-0812">Transmembrane</keyword>
<evidence type="ECO:0000313" key="4">
    <source>
        <dbReference type="EMBL" id="PWG63195.1"/>
    </source>
</evidence>
<dbReference type="Proteomes" id="UP000245876">
    <property type="component" value="Unassembled WGS sequence"/>
</dbReference>
<dbReference type="PANTHER" id="PTHR22911:SF37">
    <property type="entry name" value="THREONINE_HOMOSERINE EXPORTER RHTA"/>
    <property type="match status" value="1"/>
</dbReference>
<dbReference type="InterPro" id="IPR000620">
    <property type="entry name" value="EamA_dom"/>
</dbReference>
<dbReference type="GO" id="GO:0015565">
    <property type="term" value="F:threonine efflux transmembrane transporter activity"/>
    <property type="evidence" value="ECO:0007669"/>
    <property type="project" value="TreeGrafter"/>
</dbReference>
<feature type="transmembrane region" description="Helical" evidence="2">
    <location>
        <begin position="52"/>
        <end position="76"/>
    </location>
</feature>
<organism evidence="4 5">
    <name type="scientific">Bifidobacterium callitrichidarum</name>
    <dbReference type="NCBI Taxonomy" id="2052941"/>
    <lineage>
        <taxon>Bacteria</taxon>
        <taxon>Bacillati</taxon>
        <taxon>Actinomycetota</taxon>
        <taxon>Actinomycetes</taxon>
        <taxon>Bifidobacteriales</taxon>
        <taxon>Bifidobacteriaceae</taxon>
        <taxon>Bifidobacterium</taxon>
    </lineage>
</organism>
<comment type="caution">
    <text evidence="4">The sequence shown here is derived from an EMBL/GenBank/DDBJ whole genome shotgun (WGS) entry which is preliminary data.</text>
</comment>
<feature type="transmembrane region" description="Helical" evidence="2">
    <location>
        <begin position="119"/>
        <end position="140"/>
    </location>
</feature>
<feature type="transmembrane region" description="Helical" evidence="2">
    <location>
        <begin position="228"/>
        <end position="251"/>
    </location>
</feature>
<feature type="transmembrane region" description="Helical" evidence="2">
    <location>
        <begin position="171"/>
        <end position="189"/>
    </location>
</feature>
<dbReference type="AlphaFoldDB" id="A0A2U2N1U4"/>
<dbReference type="SUPFAM" id="SSF103481">
    <property type="entry name" value="Multidrug resistance efflux transporter EmrE"/>
    <property type="match status" value="2"/>
</dbReference>
<protein>
    <submittedName>
        <fullName evidence="4">Threonine transporter RhtB</fullName>
    </submittedName>
</protein>
<dbReference type="OrthoDB" id="9815120at2"/>
<dbReference type="GO" id="GO:0005886">
    <property type="term" value="C:plasma membrane"/>
    <property type="evidence" value="ECO:0007669"/>
    <property type="project" value="TreeGrafter"/>
</dbReference>
<feature type="domain" description="EamA" evidence="3">
    <location>
        <begin position="199"/>
        <end position="345"/>
    </location>
</feature>
<dbReference type="PANTHER" id="PTHR22911">
    <property type="entry name" value="ACYL-MALONYL CONDENSING ENZYME-RELATED"/>
    <property type="match status" value="1"/>
</dbReference>
<name>A0A2U2N1U4_9BIFI</name>
<dbReference type="EMBL" id="QFFM01000028">
    <property type="protein sequence ID" value="PWG63195.1"/>
    <property type="molecule type" value="Genomic_DNA"/>
</dbReference>
<dbReference type="InterPro" id="IPR037185">
    <property type="entry name" value="EmrE-like"/>
</dbReference>
<feature type="transmembrane region" description="Helical" evidence="2">
    <location>
        <begin position="303"/>
        <end position="325"/>
    </location>
</feature>
<comment type="similarity">
    <text evidence="1">Belongs to the EamA transporter family.</text>
</comment>
<sequence>MCAASAHIVPLSHSHIRNLINLIAARFCPCAPSSVSPMQQLKRAIISLLNRVPVVFIVIGEALVIYLATAIAKLAFTQLDPLYSVWYRVGFMAVLLLVWRRPWSVAKRGRLFHRSARSWGLVVLLGCALVLMNTMFYVAISNMDMGIAVAIEFLGPLSVAVITGRSWRERLGIGIAAIGVVLLAGISLANPSGHGTFLVGLIAILIGGSMWGVYIVTGRRVAAGGNSLDNLCIAVTIGWLVQSVFLGVPAVRHVIWPKPDATWALEPGGSLKLLALLFVISLMASFIPYVIEQITLRRTTSGAFSVMQSINPAMAVAVGLAFGEIPSVGEIIGVALVICAVIVTFSGDAAPAKGK</sequence>
<evidence type="ECO:0000256" key="2">
    <source>
        <dbReference type="SAM" id="Phobius"/>
    </source>
</evidence>
<keyword evidence="5" id="KW-1185">Reference proteome</keyword>
<accession>A0A2U2N1U4</accession>
<dbReference type="Pfam" id="PF00892">
    <property type="entry name" value="EamA"/>
    <property type="match status" value="2"/>
</dbReference>
<gene>
    <name evidence="4" type="ORF">DF196_11140</name>
</gene>
<feature type="transmembrane region" description="Helical" evidence="2">
    <location>
        <begin position="331"/>
        <end position="350"/>
    </location>
</feature>
<feature type="transmembrane region" description="Helical" evidence="2">
    <location>
        <begin position="146"/>
        <end position="164"/>
    </location>
</feature>
<feature type="transmembrane region" description="Helical" evidence="2">
    <location>
        <begin position="271"/>
        <end position="291"/>
    </location>
</feature>